<organism evidence="4">
    <name type="scientific">Anthurium amnicola</name>
    <dbReference type="NCBI Taxonomy" id="1678845"/>
    <lineage>
        <taxon>Eukaryota</taxon>
        <taxon>Viridiplantae</taxon>
        <taxon>Streptophyta</taxon>
        <taxon>Embryophyta</taxon>
        <taxon>Tracheophyta</taxon>
        <taxon>Spermatophyta</taxon>
        <taxon>Magnoliopsida</taxon>
        <taxon>Liliopsida</taxon>
        <taxon>Araceae</taxon>
        <taxon>Pothoideae</taxon>
        <taxon>Potheae</taxon>
        <taxon>Anthurium</taxon>
    </lineage>
</organism>
<sequence>MVRPASTLQVESVMAAAAATSAFTSSFHFLRRHTIPGVRSPPATLAWVAGGNPLLRLRPPSDPLLLPSPPFYPSSRWRHTVAISANAYYDDTGEGSPSAGGAGGMRAGEAGRRLYVGNLPYSMTPSQLADVFSEAGAVASVEVVYDRLTDRSRGFAFVTMGSADEAMAAIRMFNGAQLGGRTAKVNFPEVPRGGEREVMGPRIRESRRGFVDSPHKLYAGNLAWTVTSDSLRGAFAGCAGLLGARVVYERDTGRSRGFGFVSFVSSGEALSALDAMDGTEVEGRPLRLNVAASSSGNSVAAAARGGSAEFLDAAREDSAAASFGY</sequence>
<dbReference type="GO" id="GO:1990904">
    <property type="term" value="C:ribonucleoprotein complex"/>
    <property type="evidence" value="ECO:0007669"/>
    <property type="project" value="UniProtKB-KW"/>
</dbReference>
<feature type="domain" description="RRM" evidence="3">
    <location>
        <begin position="112"/>
        <end position="190"/>
    </location>
</feature>
<dbReference type="GO" id="GO:1901259">
    <property type="term" value="P:chloroplast rRNA processing"/>
    <property type="evidence" value="ECO:0007669"/>
    <property type="project" value="TreeGrafter"/>
</dbReference>
<proteinExistence type="predicted"/>
<dbReference type="InterPro" id="IPR012677">
    <property type="entry name" value="Nucleotide-bd_a/b_plait_sf"/>
</dbReference>
<protein>
    <submittedName>
        <fullName evidence="4">Ribonucleoprotein, chloroplastic</fullName>
    </submittedName>
</protein>
<dbReference type="SUPFAM" id="SSF54928">
    <property type="entry name" value="RNA-binding domain, RBD"/>
    <property type="match status" value="2"/>
</dbReference>
<dbReference type="PANTHER" id="PTHR48025:SF11">
    <property type="entry name" value="RNA-BINDING PROTEIN CP33, CHLOROPLASTIC"/>
    <property type="match status" value="1"/>
</dbReference>
<evidence type="ECO:0000259" key="3">
    <source>
        <dbReference type="PROSITE" id="PS50102"/>
    </source>
</evidence>
<dbReference type="SMART" id="SM00360">
    <property type="entry name" value="RRM"/>
    <property type="match status" value="2"/>
</dbReference>
<keyword evidence="4" id="KW-0687">Ribonucleoprotein</keyword>
<dbReference type="AlphaFoldDB" id="A0A1D1XUE6"/>
<gene>
    <name evidence="4" type="primary">ROC5_0</name>
    <name evidence="4" type="ORF">g.51841</name>
</gene>
<evidence type="ECO:0000313" key="4">
    <source>
        <dbReference type="EMBL" id="JAT46012.1"/>
    </source>
</evidence>
<name>A0A1D1XUE6_9ARAE</name>
<dbReference type="GO" id="GO:0003729">
    <property type="term" value="F:mRNA binding"/>
    <property type="evidence" value="ECO:0007669"/>
    <property type="project" value="TreeGrafter"/>
</dbReference>
<reference evidence="4" key="1">
    <citation type="submission" date="2015-07" db="EMBL/GenBank/DDBJ databases">
        <title>Transcriptome Assembly of Anthurium amnicola.</title>
        <authorList>
            <person name="Suzuki J."/>
        </authorList>
    </citation>
    <scope>NUCLEOTIDE SEQUENCE</scope>
</reference>
<dbReference type="InterPro" id="IPR000504">
    <property type="entry name" value="RRM_dom"/>
</dbReference>
<dbReference type="PROSITE" id="PS50102">
    <property type="entry name" value="RRM"/>
    <property type="match status" value="2"/>
</dbReference>
<dbReference type="Gene3D" id="3.30.70.330">
    <property type="match status" value="2"/>
</dbReference>
<dbReference type="PANTHER" id="PTHR48025">
    <property type="entry name" value="OS02G0815200 PROTEIN"/>
    <property type="match status" value="1"/>
</dbReference>
<evidence type="ECO:0000256" key="2">
    <source>
        <dbReference type="PROSITE-ProRule" id="PRU00176"/>
    </source>
</evidence>
<feature type="domain" description="RRM" evidence="3">
    <location>
        <begin position="215"/>
        <end position="293"/>
    </location>
</feature>
<evidence type="ECO:0000256" key="1">
    <source>
        <dbReference type="ARBA" id="ARBA00022884"/>
    </source>
</evidence>
<dbReference type="Pfam" id="PF00076">
    <property type="entry name" value="RRM_1"/>
    <property type="match status" value="2"/>
</dbReference>
<dbReference type="InterPro" id="IPR035979">
    <property type="entry name" value="RBD_domain_sf"/>
</dbReference>
<accession>A0A1D1XUE6</accession>
<keyword evidence="1 2" id="KW-0694">RNA-binding</keyword>
<dbReference type="InterPro" id="IPR050502">
    <property type="entry name" value="Euk_RNA-bind_prot"/>
</dbReference>
<dbReference type="GO" id="GO:0009535">
    <property type="term" value="C:chloroplast thylakoid membrane"/>
    <property type="evidence" value="ECO:0007669"/>
    <property type="project" value="TreeGrafter"/>
</dbReference>
<dbReference type="EMBL" id="GDJX01021924">
    <property type="protein sequence ID" value="JAT46012.1"/>
    <property type="molecule type" value="Transcribed_RNA"/>
</dbReference>